<keyword evidence="4" id="KW-1185">Reference proteome</keyword>
<protein>
    <submittedName>
        <fullName evidence="3">Uncharacterized protein</fullName>
    </submittedName>
</protein>
<evidence type="ECO:0000256" key="2">
    <source>
        <dbReference type="SAM" id="MobiDB-lite"/>
    </source>
</evidence>
<evidence type="ECO:0000256" key="1">
    <source>
        <dbReference type="SAM" id="Coils"/>
    </source>
</evidence>
<feature type="compositionally biased region" description="Low complexity" evidence="2">
    <location>
        <begin position="260"/>
        <end position="284"/>
    </location>
</feature>
<dbReference type="AlphaFoldDB" id="A0AAN9TDR6"/>
<sequence length="353" mass="40357">MEKATKAIKRGSIRLKSYSEINLILSDLNDMRTSGKTHIKAHQTFLEDLLKWAHHESNERIKNSFSLLLELSLLWTEVHNELLESLKKFRQMFEVILEGEHTIEKARNKVADCEQIENKLSKERTKALERWNNREDSQNLTEKLRDAERATEIARIEVAQKEKENKAIKLIRIKDGLKKLTDSYLKLSQKNGVIMKAQKIVVNELPDEVEVDREVQFSSECKMKSAVSRAKTTIQAMHWSSESGDGPNPVEYDAPPPYSPYYGASTSSSLRSNLPSTSSSPNRSDMNVNLNTWWQQINPGRRLIDHSGCSDQPTLYVCGKCSAQMISDHKYFSANANEADPELARSFRNTRIS</sequence>
<name>A0AAN9TDR6_9HEMI</name>
<evidence type="ECO:0000313" key="4">
    <source>
        <dbReference type="Proteomes" id="UP001367676"/>
    </source>
</evidence>
<dbReference type="Proteomes" id="UP001367676">
    <property type="component" value="Unassembled WGS sequence"/>
</dbReference>
<feature type="region of interest" description="Disordered" evidence="2">
    <location>
        <begin position="238"/>
        <end position="284"/>
    </location>
</feature>
<evidence type="ECO:0000313" key="3">
    <source>
        <dbReference type="EMBL" id="KAK7582228.1"/>
    </source>
</evidence>
<accession>A0AAN9TDR6</accession>
<feature type="coiled-coil region" evidence="1">
    <location>
        <begin position="103"/>
        <end position="164"/>
    </location>
</feature>
<gene>
    <name evidence="3" type="ORF">V9T40_013673</name>
</gene>
<keyword evidence="1" id="KW-0175">Coiled coil</keyword>
<proteinExistence type="predicted"/>
<organism evidence="3 4">
    <name type="scientific">Parthenolecanium corni</name>
    <dbReference type="NCBI Taxonomy" id="536013"/>
    <lineage>
        <taxon>Eukaryota</taxon>
        <taxon>Metazoa</taxon>
        <taxon>Ecdysozoa</taxon>
        <taxon>Arthropoda</taxon>
        <taxon>Hexapoda</taxon>
        <taxon>Insecta</taxon>
        <taxon>Pterygota</taxon>
        <taxon>Neoptera</taxon>
        <taxon>Paraneoptera</taxon>
        <taxon>Hemiptera</taxon>
        <taxon>Sternorrhyncha</taxon>
        <taxon>Coccoidea</taxon>
        <taxon>Coccidae</taxon>
        <taxon>Parthenolecanium</taxon>
    </lineage>
</organism>
<comment type="caution">
    <text evidence="3">The sequence shown here is derived from an EMBL/GenBank/DDBJ whole genome shotgun (WGS) entry which is preliminary data.</text>
</comment>
<reference evidence="3 4" key="1">
    <citation type="submission" date="2024-03" db="EMBL/GenBank/DDBJ databases">
        <title>Adaptation during the transition from Ophiocordyceps entomopathogen to insect associate is accompanied by gene loss and intensified selection.</title>
        <authorList>
            <person name="Ward C.M."/>
            <person name="Onetto C.A."/>
            <person name="Borneman A.R."/>
        </authorList>
    </citation>
    <scope>NUCLEOTIDE SEQUENCE [LARGE SCALE GENOMIC DNA]</scope>
    <source>
        <strain evidence="3">AWRI1</strain>
        <tissue evidence="3">Single Adult Female</tissue>
    </source>
</reference>
<dbReference type="Gene3D" id="1.20.1270.60">
    <property type="entry name" value="Arfaptin homology (AH) domain/BAR domain"/>
    <property type="match status" value="1"/>
</dbReference>
<dbReference type="EMBL" id="JBBCAQ010000033">
    <property type="protein sequence ID" value="KAK7582228.1"/>
    <property type="molecule type" value="Genomic_DNA"/>
</dbReference>
<dbReference type="InterPro" id="IPR027267">
    <property type="entry name" value="AH/BAR_dom_sf"/>
</dbReference>